<dbReference type="Pfam" id="PF05971">
    <property type="entry name" value="Methyltransf_10"/>
    <property type="match status" value="1"/>
</dbReference>
<evidence type="ECO:0000256" key="3">
    <source>
        <dbReference type="SAM" id="MobiDB-lite"/>
    </source>
</evidence>
<feature type="region of interest" description="Disordered" evidence="3">
    <location>
        <begin position="482"/>
        <end position="512"/>
    </location>
</feature>
<feature type="compositionally biased region" description="Polar residues" evidence="3">
    <location>
        <begin position="395"/>
        <end position="405"/>
    </location>
</feature>
<dbReference type="GeneID" id="91091603"/>
<dbReference type="Proteomes" id="UP001355207">
    <property type="component" value="Chromosome 1"/>
</dbReference>
<dbReference type="GO" id="GO:0070475">
    <property type="term" value="P:rRNA base methylation"/>
    <property type="evidence" value="ECO:0007669"/>
    <property type="project" value="TreeGrafter"/>
</dbReference>
<dbReference type="CDD" id="cd02440">
    <property type="entry name" value="AdoMet_MTases"/>
    <property type="match status" value="1"/>
</dbReference>
<dbReference type="EMBL" id="CP144098">
    <property type="protein sequence ID" value="WWC86060.1"/>
    <property type="molecule type" value="Genomic_DNA"/>
</dbReference>
<feature type="compositionally biased region" description="Basic and acidic residues" evidence="3">
    <location>
        <begin position="498"/>
        <end position="512"/>
    </location>
</feature>
<dbReference type="RefSeq" id="XP_066072823.1">
    <property type="nucleotide sequence ID" value="XM_066216726.1"/>
</dbReference>
<evidence type="ECO:0000256" key="2">
    <source>
        <dbReference type="ARBA" id="ARBA00022679"/>
    </source>
</evidence>
<reference evidence="4 5" key="1">
    <citation type="submission" date="2024-01" db="EMBL/GenBank/DDBJ databases">
        <title>Comparative genomics of Cryptococcus and Kwoniella reveals pathogenesis evolution and contrasting modes of karyotype evolution via chromosome fusion or intercentromeric recombination.</title>
        <authorList>
            <person name="Coelho M.A."/>
            <person name="David-Palma M."/>
            <person name="Shea T."/>
            <person name="Bowers K."/>
            <person name="McGinley-Smith S."/>
            <person name="Mohammad A.W."/>
            <person name="Gnirke A."/>
            <person name="Yurkov A.M."/>
            <person name="Nowrousian M."/>
            <person name="Sun S."/>
            <person name="Cuomo C.A."/>
            <person name="Heitman J."/>
        </authorList>
    </citation>
    <scope>NUCLEOTIDE SEQUENCE [LARGE SCALE GENOMIC DNA]</scope>
    <source>
        <strain evidence="4 5">CBS 6074</strain>
    </source>
</reference>
<proteinExistence type="predicted"/>
<protein>
    <recommendedName>
        <fullName evidence="6">U6 small nuclear RNA (adenine-(43)-N(6))-methyltransferase</fullName>
    </recommendedName>
</protein>
<dbReference type="Gene3D" id="3.40.50.150">
    <property type="entry name" value="Vaccinia Virus protein VP39"/>
    <property type="match status" value="1"/>
</dbReference>
<dbReference type="PANTHER" id="PTHR13393:SF0">
    <property type="entry name" value="RNA N6-ADENOSINE-METHYLTRANSFERASE METTL16"/>
    <property type="match status" value="1"/>
</dbReference>
<name>A0AAX4JND8_9TREE</name>
<sequence length="526" mass="59345">MHRDNPYLIKKPDFAQLASRYPDFAQFVTISDEGYASIDFKDASALRSLTKCLLKEDWDLNVDLREDRLCPTSRKWLIVLVCRLDYLLHLLDLEPYLPSSSSSRPSRVLDIGTGATAIYPILLHRLRSDAQITATELDETSYNHAVSVLAQNSISSQAINILHAPSSNPILFPILSDETSKWDLTICNPPFFGSEEEMREGQYGKEEGAHAAPTAAHNELITDGGEVDFVGNMIEESLQIGESCRWFTSLIGKYSSLTPLVDQLRRNKIDNYLLKSIKQSKTTRWILGWSYSPIRLPDALARPEEVLSTTSFSRLLPQPNTFSHKPQPAVPVEDLKRKVTDVLHSISIDFRYPSSDTANCNEDQEKPVITIRPKLNTWSRSARRAIARQAEQSSDTTPGGSIDQSNQEEENSEPLFVARIRFIPPLTPKDFPSVSLDWLEGKDRTIVEGLWKYILTKTELIGKKEQVDAGYGGRLGDGKWERGRGRGRGGGRYIGRGAHSDEARNRGNEEESINEKIRYGQRRRLI</sequence>
<evidence type="ECO:0008006" key="6">
    <source>
        <dbReference type="Google" id="ProtNLM"/>
    </source>
</evidence>
<dbReference type="GO" id="GO:0008168">
    <property type="term" value="F:methyltransferase activity"/>
    <property type="evidence" value="ECO:0007669"/>
    <property type="project" value="UniProtKB-KW"/>
</dbReference>
<keyword evidence="5" id="KW-1185">Reference proteome</keyword>
<keyword evidence="1" id="KW-0489">Methyltransferase</keyword>
<dbReference type="GO" id="GO:0005634">
    <property type="term" value="C:nucleus"/>
    <property type="evidence" value="ECO:0007669"/>
    <property type="project" value="TreeGrafter"/>
</dbReference>
<dbReference type="AlphaFoldDB" id="A0AAX4JND8"/>
<evidence type="ECO:0000313" key="4">
    <source>
        <dbReference type="EMBL" id="WWC86060.1"/>
    </source>
</evidence>
<dbReference type="SUPFAM" id="SSF53335">
    <property type="entry name" value="S-adenosyl-L-methionine-dependent methyltransferases"/>
    <property type="match status" value="1"/>
</dbReference>
<organism evidence="4 5">
    <name type="scientific">Kwoniella dendrophila CBS 6074</name>
    <dbReference type="NCBI Taxonomy" id="1295534"/>
    <lineage>
        <taxon>Eukaryota</taxon>
        <taxon>Fungi</taxon>
        <taxon>Dikarya</taxon>
        <taxon>Basidiomycota</taxon>
        <taxon>Agaricomycotina</taxon>
        <taxon>Tremellomycetes</taxon>
        <taxon>Tremellales</taxon>
        <taxon>Cryptococcaceae</taxon>
        <taxon>Kwoniella</taxon>
    </lineage>
</organism>
<dbReference type="PANTHER" id="PTHR13393">
    <property type="entry name" value="SAM-DEPENDENT METHYLTRANSFERASE"/>
    <property type="match status" value="1"/>
</dbReference>
<dbReference type="InterPro" id="IPR010286">
    <property type="entry name" value="METTL16/RlmF"/>
</dbReference>
<evidence type="ECO:0000256" key="1">
    <source>
        <dbReference type="ARBA" id="ARBA00022603"/>
    </source>
</evidence>
<evidence type="ECO:0000313" key="5">
    <source>
        <dbReference type="Proteomes" id="UP001355207"/>
    </source>
</evidence>
<dbReference type="InterPro" id="IPR029063">
    <property type="entry name" value="SAM-dependent_MTases_sf"/>
</dbReference>
<keyword evidence="2" id="KW-0808">Transferase</keyword>
<accession>A0AAX4JND8</accession>
<feature type="region of interest" description="Disordered" evidence="3">
    <location>
        <begin position="386"/>
        <end position="413"/>
    </location>
</feature>
<gene>
    <name evidence="4" type="ORF">L201_000931</name>
</gene>